<protein>
    <submittedName>
        <fullName evidence="1">Uncharacterized protein</fullName>
    </submittedName>
</protein>
<sequence>MKTTEELLVLLESKEFTSLENEKAAQEISYGAYKLAVDYYEIVGAVLGSENINQVVNYRKLQEVIWEYQRQHQISGIIIKTVQLGDKTYRFPVPLKELLALENDLDILKAAVPRVIEAFTEYVSSRPLYLCYTAYDKWDGEHHIQTTLDYIKHEAGYAHWAEITVEEDTNVSLSLGWGNPHSSEDFEDLEGDEIAFKAVTLCHWHWHIPLKIQEMVQLKTEIITISPEKDFEDFKDFDFS</sequence>
<dbReference type="Proteomes" id="UP001576780">
    <property type="component" value="Unassembled WGS sequence"/>
</dbReference>
<evidence type="ECO:0000313" key="1">
    <source>
        <dbReference type="EMBL" id="MFB2837171.1"/>
    </source>
</evidence>
<dbReference type="EMBL" id="JBHFNT010000200">
    <property type="protein sequence ID" value="MFB2837171.1"/>
    <property type="molecule type" value="Genomic_DNA"/>
</dbReference>
<dbReference type="RefSeq" id="WP_413279526.1">
    <property type="nucleotide sequence ID" value="NZ_JBHFNT010000200.1"/>
</dbReference>
<reference evidence="1 2" key="1">
    <citation type="submission" date="2024-09" db="EMBL/GenBank/DDBJ databases">
        <title>Floridaenema gen nov. (Aerosakkonemataceae, Aerosakkonematales ord. nov., Cyanobacteria) from benthic tropical and subtropical fresh waters, with the description of four new species.</title>
        <authorList>
            <person name="Moretto J.A."/>
            <person name="Berthold D.E."/>
            <person name="Lefler F.W."/>
            <person name="Huang I.-S."/>
            <person name="Laughinghouse H. IV."/>
        </authorList>
    </citation>
    <scope>NUCLEOTIDE SEQUENCE [LARGE SCALE GENOMIC DNA]</scope>
    <source>
        <strain evidence="1 2">BLCC-F167</strain>
    </source>
</reference>
<evidence type="ECO:0000313" key="2">
    <source>
        <dbReference type="Proteomes" id="UP001576780"/>
    </source>
</evidence>
<comment type="caution">
    <text evidence="1">The sequence shown here is derived from an EMBL/GenBank/DDBJ whole genome shotgun (WGS) entry which is preliminary data.</text>
</comment>
<proteinExistence type="predicted"/>
<gene>
    <name evidence="1" type="ORF">ACE1CA_21815</name>
</gene>
<name>A0ABV4WPZ7_9CYAN</name>
<organism evidence="1 2">
    <name type="scientific">Floridaenema evergladense BLCC-F167</name>
    <dbReference type="NCBI Taxonomy" id="3153639"/>
    <lineage>
        <taxon>Bacteria</taxon>
        <taxon>Bacillati</taxon>
        <taxon>Cyanobacteriota</taxon>
        <taxon>Cyanophyceae</taxon>
        <taxon>Oscillatoriophycideae</taxon>
        <taxon>Aerosakkonematales</taxon>
        <taxon>Aerosakkonemataceae</taxon>
        <taxon>Floridanema</taxon>
        <taxon>Floridanema evergladense</taxon>
    </lineage>
</organism>
<accession>A0ABV4WPZ7</accession>
<keyword evidence="2" id="KW-1185">Reference proteome</keyword>